<protein>
    <submittedName>
        <fullName evidence="1">Uncharacterized protein</fullName>
    </submittedName>
</protein>
<evidence type="ECO:0000313" key="1">
    <source>
        <dbReference type="EMBL" id="NKY87476.1"/>
    </source>
</evidence>
<gene>
    <name evidence="1" type="ORF">HGA07_17785</name>
</gene>
<name>A0A7X6LZM7_9NOCA</name>
<proteinExistence type="predicted"/>
<dbReference type="Proteomes" id="UP000523447">
    <property type="component" value="Unassembled WGS sequence"/>
</dbReference>
<accession>A0A7X6LZM7</accession>
<organism evidence="1 2">
    <name type="scientific">Nocardia veterana</name>
    <dbReference type="NCBI Taxonomy" id="132249"/>
    <lineage>
        <taxon>Bacteria</taxon>
        <taxon>Bacillati</taxon>
        <taxon>Actinomycetota</taxon>
        <taxon>Actinomycetes</taxon>
        <taxon>Mycobacteriales</taxon>
        <taxon>Nocardiaceae</taxon>
        <taxon>Nocardia</taxon>
    </lineage>
</organism>
<evidence type="ECO:0000313" key="2">
    <source>
        <dbReference type="Proteomes" id="UP000523447"/>
    </source>
</evidence>
<dbReference type="EMBL" id="JAAXPE010000018">
    <property type="protein sequence ID" value="NKY87476.1"/>
    <property type="molecule type" value="Genomic_DNA"/>
</dbReference>
<sequence length="73" mass="7516">MTARGDLDNELGGPLPATDLLTDAECADLAALFAAAKRAEAQGLSHAVDAMIGALPRPLRGPAKKVMFGNLLD</sequence>
<keyword evidence="2" id="KW-1185">Reference proteome</keyword>
<dbReference type="RefSeq" id="WP_040718518.1">
    <property type="nucleotide sequence ID" value="NZ_CAWPHS010000010.1"/>
</dbReference>
<reference evidence="1 2" key="1">
    <citation type="submission" date="2020-04" db="EMBL/GenBank/DDBJ databases">
        <title>MicrobeNet Type strains.</title>
        <authorList>
            <person name="Nicholson A.C."/>
        </authorList>
    </citation>
    <scope>NUCLEOTIDE SEQUENCE [LARGE SCALE GENOMIC DNA]</scope>
    <source>
        <strain evidence="1 2">DSM 44445</strain>
    </source>
</reference>
<comment type="caution">
    <text evidence="1">The sequence shown here is derived from an EMBL/GenBank/DDBJ whole genome shotgun (WGS) entry which is preliminary data.</text>
</comment>
<dbReference type="AlphaFoldDB" id="A0A7X6LZM7"/>